<proteinExistence type="predicted"/>
<evidence type="ECO:0000313" key="3">
    <source>
        <dbReference type="Proteomes" id="UP001515480"/>
    </source>
</evidence>
<evidence type="ECO:0000313" key="2">
    <source>
        <dbReference type="EMBL" id="KAL1526097.1"/>
    </source>
</evidence>
<keyword evidence="1" id="KW-0732">Signal</keyword>
<evidence type="ECO:0000256" key="1">
    <source>
        <dbReference type="SAM" id="SignalP"/>
    </source>
</evidence>
<dbReference type="Proteomes" id="UP001515480">
    <property type="component" value="Unassembled WGS sequence"/>
</dbReference>
<organism evidence="2 3">
    <name type="scientific">Prymnesium parvum</name>
    <name type="common">Toxic golden alga</name>
    <dbReference type="NCBI Taxonomy" id="97485"/>
    <lineage>
        <taxon>Eukaryota</taxon>
        <taxon>Haptista</taxon>
        <taxon>Haptophyta</taxon>
        <taxon>Prymnesiophyceae</taxon>
        <taxon>Prymnesiales</taxon>
        <taxon>Prymnesiaceae</taxon>
        <taxon>Prymnesium</taxon>
    </lineage>
</organism>
<sequence length="98" mass="9868">MRGVALLLLCAQAQAFVLPPSPLAMSKPPQRAMTTISMMESLEKVSKLTLAGTALGVALVGVAALTSAQGSPPGGLLFAAAAFVTMKLASDLDGLDTP</sequence>
<feature type="signal peptide" evidence="1">
    <location>
        <begin position="1"/>
        <end position="15"/>
    </location>
</feature>
<gene>
    <name evidence="2" type="ORF">AB1Y20_014826</name>
</gene>
<dbReference type="AlphaFoldDB" id="A0AB34JZ01"/>
<reference evidence="2 3" key="1">
    <citation type="journal article" date="2024" name="Science">
        <title>Giant polyketide synthase enzymes in the biosynthesis of giant marine polyether toxins.</title>
        <authorList>
            <person name="Fallon T.R."/>
            <person name="Shende V.V."/>
            <person name="Wierzbicki I.H."/>
            <person name="Pendleton A.L."/>
            <person name="Watervoot N.F."/>
            <person name="Auber R.P."/>
            <person name="Gonzalez D.J."/>
            <person name="Wisecaver J.H."/>
            <person name="Moore B.S."/>
        </authorList>
    </citation>
    <scope>NUCLEOTIDE SEQUENCE [LARGE SCALE GENOMIC DNA]</scope>
    <source>
        <strain evidence="2 3">12B1</strain>
    </source>
</reference>
<feature type="chain" id="PRO_5044334161" evidence="1">
    <location>
        <begin position="16"/>
        <end position="98"/>
    </location>
</feature>
<keyword evidence="3" id="KW-1185">Reference proteome</keyword>
<protein>
    <submittedName>
        <fullName evidence="2">Uncharacterized protein</fullName>
    </submittedName>
</protein>
<accession>A0AB34JZ01</accession>
<comment type="caution">
    <text evidence="2">The sequence shown here is derived from an EMBL/GenBank/DDBJ whole genome shotgun (WGS) entry which is preliminary data.</text>
</comment>
<name>A0AB34JZ01_PRYPA</name>
<dbReference type="EMBL" id="JBGBPQ010000003">
    <property type="protein sequence ID" value="KAL1526097.1"/>
    <property type="molecule type" value="Genomic_DNA"/>
</dbReference>